<comment type="caution">
    <text evidence="1">The sequence shown here is derived from an EMBL/GenBank/DDBJ whole genome shotgun (WGS) entry which is preliminary data.</text>
</comment>
<gene>
    <name evidence="1" type="ORF">MJG53_005025</name>
</gene>
<sequence>MRVLLQQQQMAPRLPTKDTRLQHCGEFYCNSLQFRLKNKTVQTLRFRAENLQNLVSTKLMEDSQGICLKETDPSPVPQNPYPLPPPGSLHTKMVLSMLARAKTINHFLSSCKSQLLGEQTFKPLRAKVLVQSLSKAFRNKCQALAEGSEKRKGSSHTPPGQFKSRSHCMRSKLASATGRRSAHYSKAGEDVKSQKQSEDKDFQGLLNSRSSSQKLPPAPSHCPDQTKMMYGPAETELDVSYPISMTQALLYGASDNSDLSIETYIQQSQTKSEDQDTKGKGHTPTYCPYRSISDEQKVNPGWNLALEKPELQVRYVIGLYLWEVTVNKDPLNVYYGSNIRRYLQWPWLSSTFTHSRFIKPQLSRYTCRK</sequence>
<organism evidence="1 2">
    <name type="scientific">Ovis ammon polii x Ovis aries</name>
    <dbReference type="NCBI Taxonomy" id="2918886"/>
    <lineage>
        <taxon>Eukaryota</taxon>
        <taxon>Metazoa</taxon>
        <taxon>Chordata</taxon>
        <taxon>Craniata</taxon>
        <taxon>Vertebrata</taxon>
        <taxon>Euteleostomi</taxon>
        <taxon>Mammalia</taxon>
        <taxon>Eutheria</taxon>
        <taxon>Laurasiatheria</taxon>
        <taxon>Artiodactyla</taxon>
        <taxon>Ruminantia</taxon>
        <taxon>Pecora</taxon>
        <taxon>Bovidae</taxon>
        <taxon>Caprinae</taxon>
        <taxon>Ovis</taxon>
    </lineage>
</organism>
<keyword evidence="2" id="KW-1185">Reference proteome</keyword>
<protein>
    <submittedName>
        <fullName evidence="1">Uncharacterized protein</fullName>
    </submittedName>
</protein>
<reference evidence="1" key="1">
    <citation type="submission" date="2022-03" db="EMBL/GenBank/DDBJ databases">
        <title>Genomic analyses of argali, domestic sheep and their hybrids provide insights into chromosomal evolution, heterosis and genetic basis of agronomic traits.</title>
        <authorList>
            <person name="Li M."/>
        </authorList>
    </citation>
    <scope>NUCLEOTIDE SEQUENCE</scope>
    <source>
        <strain evidence="1">F1 hybrid</strain>
    </source>
</reference>
<accession>A0ACB9VBL6</accession>
<feature type="non-terminal residue" evidence="1">
    <location>
        <position position="369"/>
    </location>
</feature>
<evidence type="ECO:0000313" key="2">
    <source>
        <dbReference type="Proteomes" id="UP001057279"/>
    </source>
</evidence>
<evidence type="ECO:0000313" key="1">
    <source>
        <dbReference type="EMBL" id="KAI4587238.1"/>
    </source>
</evidence>
<dbReference type="EMBL" id="CM043028">
    <property type="protein sequence ID" value="KAI4587238.1"/>
    <property type="molecule type" value="Genomic_DNA"/>
</dbReference>
<dbReference type="Proteomes" id="UP001057279">
    <property type="component" value="Linkage Group LG03"/>
</dbReference>
<proteinExistence type="predicted"/>
<name>A0ACB9VBL6_9CETA</name>